<proteinExistence type="predicted"/>
<feature type="transmembrane region" description="Helical" evidence="5">
    <location>
        <begin position="67"/>
        <end position="85"/>
    </location>
</feature>
<feature type="transmembrane region" description="Helical" evidence="5">
    <location>
        <begin position="105"/>
        <end position="125"/>
    </location>
</feature>
<dbReference type="InterPro" id="IPR034804">
    <property type="entry name" value="SQR/QFR_C/D"/>
</dbReference>
<dbReference type="Pfam" id="PF02313">
    <property type="entry name" value="Fumarate_red_D"/>
    <property type="match status" value="1"/>
</dbReference>
<keyword evidence="4 5" id="KW-0472">Membrane</keyword>
<evidence type="ECO:0000313" key="7">
    <source>
        <dbReference type="Proteomes" id="UP000305109"/>
    </source>
</evidence>
<dbReference type="InterPro" id="IPR003418">
    <property type="entry name" value="Fumarate_red_D"/>
</dbReference>
<keyword evidence="1" id="KW-1003">Cell membrane</keyword>
<dbReference type="SUPFAM" id="SSF81343">
    <property type="entry name" value="Fumarate reductase respiratory complex transmembrane subunits"/>
    <property type="match status" value="1"/>
</dbReference>
<feature type="transmembrane region" description="Helical" evidence="5">
    <location>
        <begin position="21"/>
        <end position="47"/>
    </location>
</feature>
<dbReference type="EMBL" id="SUMD01000004">
    <property type="protein sequence ID" value="TJZ78350.1"/>
    <property type="molecule type" value="Genomic_DNA"/>
</dbReference>
<keyword evidence="7" id="KW-1185">Reference proteome</keyword>
<reference evidence="6 7" key="1">
    <citation type="submission" date="2019-04" db="EMBL/GenBank/DDBJ databases">
        <title>Rhodococcus oryzae sp. nov., a novel actinomycete isolated from rhizosphere soil of rice (Oryza sativa L.).</title>
        <authorList>
            <person name="Li C."/>
        </authorList>
    </citation>
    <scope>NUCLEOTIDE SEQUENCE [LARGE SCALE GENOMIC DNA]</scope>
    <source>
        <strain evidence="6 7">NEAU-CX67</strain>
    </source>
</reference>
<protein>
    <submittedName>
        <fullName evidence="6">Fumarate reductase subunit D</fullName>
    </submittedName>
</protein>
<evidence type="ECO:0000256" key="4">
    <source>
        <dbReference type="ARBA" id="ARBA00023136"/>
    </source>
</evidence>
<accession>A0ABY2RKR2</accession>
<organism evidence="6 7">
    <name type="scientific">Rhodococcus oryzae</name>
    <dbReference type="NCBI Taxonomy" id="2571143"/>
    <lineage>
        <taxon>Bacteria</taxon>
        <taxon>Bacillati</taxon>
        <taxon>Actinomycetota</taxon>
        <taxon>Actinomycetes</taxon>
        <taxon>Mycobacteriales</taxon>
        <taxon>Nocardiaceae</taxon>
        <taxon>Rhodococcus</taxon>
    </lineage>
</organism>
<dbReference type="Proteomes" id="UP000305109">
    <property type="component" value="Unassembled WGS sequence"/>
</dbReference>
<sequence length="127" mass="13439">MTRAPTPTVRANTRRSPEPMFWLLFSAGGMAAALLAPALLILFGAAIPLGWIPAPDHQHLHSVLRNPITVLVLIGLCVLALVHAAHRLRFLLQHGLRLGRARGPLAVSCYGAAAVGSVVAAYLLITA</sequence>
<gene>
    <name evidence="6" type="ORF">FCG67_09875</name>
</gene>
<evidence type="ECO:0000313" key="6">
    <source>
        <dbReference type="EMBL" id="TJZ78350.1"/>
    </source>
</evidence>
<dbReference type="RefSeq" id="WP_136909350.1">
    <property type="nucleotide sequence ID" value="NZ_SUMD01000004.1"/>
</dbReference>
<evidence type="ECO:0000256" key="2">
    <source>
        <dbReference type="ARBA" id="ARBA00022692"/>
    </source>
</evidence>
<name>A0ABY2RKR2_9NOCA</name>
<dbReference type="Gene3D" id="1.20.1300.10">
    <property type="entry name" value="Fumarate reductase/succinate dehydrogenase, transmembrane subunit"/>
    <property type="match status" value="1"/>
</dbReference>
<keyword evidence="3 5" id="KW-1133">Transmembrane helix</keyword>
<keyword evidence="2 5" id="KW-0812">Transmembrane</keyword>
<dbReference type="NCBIfam" id="NF003977">
    <property type="entry name" value="PRK05470.1-1"/>
    <property type="match status" value="1"/>
</dbReference>
<evidence type="ECO:0000256" key="1">
    <source>
        <dbReference type="ARBA" id="ARBA00022475"/>
    </source>
</evidence>
<evidence type="ECO:0000256" key="5">
    <source>
        <dbReference type="SAM" id="Phobius"/>
    </source>
</evidence>
<comment type="caution">
    <text evidence="6">The sequence shown here is derived from an EMBL/GenBank/DDBJ whole genome shotgun (WGS) entry which is preliminary data.</text>
</comment>
<evidence type="ECO:0000256" key="3">
    <source>
        <dbReference type="ARBA" id="ARBA00022989"/>
    </source>
</evidence>